<dbReference type="EMBL" id="UGLZ01000005">
    <property type="protein sequence ID" value="STV18672.1"/>
    <property type="molecule type" value="Genomic_DNA"/>
</dbReference>
<accession>A0A378AU19</accession>
<reference evidence="2 3" key="1">
    <citation type="submission" date="2018-06" db="EMBL/GenBank/DDBJ databases">
        <authorList>
            <consortium name="Pathogen Informatics"/>
            <person name="Doyle S."/>
        </authorList>
    </citation>
    <scope>NUCLEOTIDE SEQUENCE [LARGE SCALE GENOMIC DNA]</scope>
    <source>
        <strain evidence="2 3">NCTC5050</strain>
    </source>
</reference>
<sequence>MFELNIPAPPAAGRPAKCPLRLGSPLEKAIRLLQASAFFSGRDSIAPIDLILLKDCLWHNVESMNLMSQQLENAHDLSRLGNSRRC</sequence>
<dbReference type="Proteomes" id="UP000255382">
    <property type="component" value="Unassembled WGS sequence"/>
</dbReference>
<evidence type="ECO:0000313" key="3">
    <source>
        <dbReference type="Proteomes" id="UP000255382"/>
    </source>
</evidence>
<feature type="domain" description="ATPase RavA-like AAA lid" evidence="1">
    <location>
        <begin position="27"/>
        <end position="68"/>
    </location>
</feature>
<evidence type="ECO:0000259" key="1">
    <source>
        <dbReference type="Pfam" id="PF17868"/>
    </source>
</evidence>
<protein>
    <submittedName>
        <fullName evidence="2">Regulator protein</fullName>
        <ecNumber evidence="2">3.6.3.-</ecNumber>
    </submittedName>
</protein>
<proteinExistence type="predicted"/>
<evidence type="ECO:0000313" key="2">
    <source>
        <dbReference type="EMBL" id="STV18672.1"/>
    </source>
</evidence>
<dbReference type="InterPro" id="IPR041538">
    <property type="entry name" value="RavA-like_AAA_lid"/>
</dbReference>
<gene>
    <name evidence="2" type="primary">ravA_2</name>
    <name evidence="2" type="ORF">NCTC5050_02971</name>
</gene>
<dbReference type="Pfam" id="PF17868">
    <property type="entry name" value="AAA_lid_8"/>
    <property type="match status" value="1"/>
</dbReference>
<dbReference type="GO" id="GO:0016787">
    <property type="term" value="F:hydrolase activity"/>
    <property type="evidence" value="ECO:0007669"/>
    <property type="project" value="UniProtKB-KW"/>
</dbReference>
<dbReference type="AlphaFoldDB" id="A0A378AU19"/>
<name>A0A378AU19_KLEPO</name>
<organism evidence="2 3">
    <name type="scientific">Klebsiella pneumoniae subsp. ozaenae</name>
    <dbReference type="NCBI Taxonomy" id="574"/>
    <lineage>
        <taxon>Bacteria</taxon>
        <taxon>Pseudomonadati</taxon>
        <taxon>Pseudomonadota</taxon>
        <taxon>Gammaproteobacteria</taxon>
        <taxon>Enterobacterales</taxon>
        <taxon>Enterobacteriaceae</taxon>
        <taxon>Klebsiella/Raoultella group</taxon>
        <taxon>Klebsiella</taxon>
        <taxon>Klebsiella pneumoniae complex</taxon>
    </lineage>
</organism>
<keyword evidence="3" id="KW-1185">Reference proteome</keyword>
<dbReference type="EC" id="3.6.3.-" evidence="2"/>
<keyword evidence="2" id="KW-0378">Hydrolase</keyword>